<dbReference type="InterPro" id="IPR028081">
    <property type="entry name" value="Leu-bd"/>
</dbReference>
<keyword evidence="2 3" id="KW-0732">Signal</keyword>
<evidence type="ECO:0000313" key="6">
    <source>
        <dbReference type="Proteomes" id="UP001500363"/>
    </source>
</evidence>
<reference evidence="5 6" key="1">
    <citation type="journal article" date="2019" name="Int. J. Syst. Evol. Microbiol.">
        <title>The Global Catalogue of Microorganisms (GCM) 10K type strain sequencing project: providing services to taxonomists for standard genome sequencing and annotation.</title>
        <authorList>
            <consortium name="The Broad Institute Genomics Platform"/>
            <consortium name="The Broad Institute Genome Sequencing Center for Infectious Disease"/>
            <person name="Wu L."/>
            <person name="Ma J."/>
        </authorList>
    </citation>
    <scope>NUCLEOTIDE SEQUENCE [LARGE SCALE GENOMIC DNA]</scope>
    <source>
        <strain evidence="5 6">JCM 14303</strain>
    </source>
</reference>
<dbReference type="Gene3D" id="3.40.50.2300">
    <property type="match status" value="2"/>
</dbReference>
<proteinExistence type="inferred from homology"/>
<dbReference type="EMBL" id="BAAANC010000005">
    <property type="protein sequence ID" value="GAA1559923.1"/>
    <property type="molecule type" value="Genomic_DNA"/>
</dbReference>
<gene>
    <name evidence="5" type="ORF">GCM10009741_76350</name>
</gene>
<dbReference type="PROSITE" id="PS51257">
    <property type="entry name" value="PROKAR_LIPOPROTEIN"/>
    <property type="match status" value="1"/>
</dbReference>
<accession>A0ABN2CP76</accession>
<keyword evidence="6" id="KW-1185">Reference proteome</keyword>
<protein>
    <submittedName>
        <fullName evidence="5">Branched-chain amino acid ABC transporter substrate-binding protein</fullName>
    </submittedName>
</protein>
<dbReference type="RefSeq" id="WP_344183202.1">
    <property type="nucleotide sequence ID" value="NZ_BAAANC010000005.1"/>
</dbReference>
<organism evidence="5 6">
    <name type="scientific">Kribbella lupini</name>
    <dbReference type="NCBI Taxonomy" id="291602"/>
    <lineage>
        <taxon>Bacteria</taxon>
        <taxon>Bacillati</taxon>
        <taxon>Actinomycetota</taxon>
        <taxon>Actinomycetes</taxon>
        <taxon>Propionibacteriales</taxon>
        <taxon>Kribbellaceae</taxon>
        <taxon>Kribbella</taxon>
    </lineage>
</organism>
<comment type="caution">
    <text evidence="5">The sequence shown here is derived from an EMBL/GenBank/DDBJ whole genome shotgun (WGS) entry which is preliminary data.</text>
</comment>
<dbReference type="PANTHER" id="PTHR30483:SF37">
    <property type="entry name" value="ABC TRANSPORTER SUBSTRATE-BINDING PROTEIN"/>
    <property type="match status" value="1"/>
</dbReference>
<evidence type="ECO:0000256" key="1">
    <source>
        <dbReference type="ARBA" id="ARBA00010062"/>
    </source>
</evidence>
<dbReference type="Pfam" id="PF13458">
    <property type="entry name" value="Peripla_BP_6"/>
    <property type="match status" value="1"/>
</dbReference>
<evidence type="ECO:0000259" key="4">
    <source>
        <dbReference type="Pfam" id="PF13458"/>
    </source>
</evidence>
<dbReference type="SUPFAM" id="SSF53822">
    <property type="entry name" value="Periplasmic binding protein-like I"/>
    <property type="match status" value="1"/>
</dbReference>
<feature type="domain" description="Leucine-binding protein" evidence="4">
    <location>
        <begin position="36"/>
        <end position="367"/>
    </location>
</feature>
<dbReference type="CDD" id="cd06338">
    <property type="entry name" value="PBP1_ABC_ligand_binding-like"/>
    <property type="match status" value="1"/>
</dbReference>
<feature type="chain" id="PRO_5045665112" evidence="3">
    <location>
        <begin position="20"/>
        <end position="415"/>
    </location>
</feature>
<dbReference type="Proteomes" id="UP001500363">
    <property type="component" value="Unassembled WGS sequence"/>
</dbReference>
<evidence type="ECO:0000256" key="3">
    <source>
        <dbReference type="SAM" id="SignalP"/>
    </source>
</evidence>
<feature type="signal peptide" evidence="3">
    <location>
        <begin position="1"/>
        <end position="19"/>
    </location>
</feature>
<comment type="similarity">
    <text evidence="1">Belongs to the leucine-binding protein family.</text>
</comment>
<dbReference type="InterPro" id="IPR051010">
    <property type="entry name" value="BCAA_transport"/>
</dbReference>
<sequence>MSKRITAGAGALTFALVLAGCTSGSGANSGSGDSVIKIGVAISETGSYSAEGESVRHGYEYWEKRIDAAGGIDVDGKKQPVELVFYDDQSKPETAIKLVQRLISNDKVDFLFGPYSSGLTLATSAIAKQYKTIMFAGAGSASAIFKDGNEYVFSPLSITPQYARSALDLLSEQGVKTVAVLHTDEAPMVEADKATAAYGPEVGIKVVASQSLPADSTDARGAMGQLKAAGPDALLIFGTSVVGTLAVNTQRELNWNLPTAAIPAAGEGAFVKTLGAKKAVGILGASQWEDGAKFEDDFFGTAKEFAAGFQKEFGEGPTYLSASAAAAGYTLQLAVEAADSTDSAAVQDALYDLDVDTFFGHIDFADPGDKSGLVGANVERPMLAIQLNKTGRRTIIGPADAATDKYAPFVAWDKR</sequence>
<evidence type="ECO:0000256" key="2">
    <source>
        <dbReference type="ARBA" id="ARBA00022729"/>
    </source>
</evidence>
<dbReference type="PANTHER" id="PTHR30483">
    <property type="entry name" value="LEUCINE-SPECIFIC-BINDING PROTEIN"/>
    <property type="match status" value="1"/>
</dbReference>
<name>A0ABN2CP76_9ACTN</name>
<evidence type="ECO:0000313" key="5">
    <source>
        <dbReference type="EMBL" id="GAA1559923.1"/>
    </source>
</evidence>
<dbReference type="InterPro" id="IPR028082">
    <property type="entry name" value="Peripla_BP_I"/>
</dbReference>